<evidence type="ECO:0000259" key="1">
    <source>
        <dbReference type="Pfam" id="PF03184"/>
    </source>
</evidence>
<protein>
    <recommendedName>
        <fullName evidence="1">DDE-1 domain-containing protein</fullName>
    </recommendedName>
</protein>
<comment type="caution">
    <text evidence="2">The sequence shown here is derived from an EMBL/GenBank/DDBJ whole genome shotgun (WGS) entry which is preliminary data.</text>
</comment>
<gene>
    <name evidence="2" type="ORF">EWM64_g2016</name>
</gene>
<dbReference type="OrthoDB" id="3341102at2759"/>
<evidence type="ECO:0000313" key="3">
    <source>
        <dbReference type="Proteomes" id="UP000298061"/>
    </source>
</evidence>
<accession>A0A4Z0A7T8</accession>
<dbReference type="GO" id="GO:0003676">
    <property type="term" value="F:nucleic acid binding"/>
    <property type="evidence" value="ECO:0007669"/>
    <property type="project" value="InterPro"/>
</dbReference>
<name>A0A4Z0A7T8_9AGAM</name>
<dbReference type="InterPro" id="IPR004875">
    <property type="entry name" value="DDE_SF_endonuclease_dom"/>
</dbReference>
<keyword evidence="3" id="KW-1185">Reference proteome</keyword>
<dbReference type="EMBL" id="SFCI01000153">
    <property type="protein sequence ID" value="TFY81989.1"/>
    <property type="molecule type" value="Genomic_DNA"/>
</dbReference>
<dbReference type="Proteomes" id="UP000298061">
    <property type="component" value="Unassembled WGS sequence"/>
</dbReference>
<feature type="domain" description="DDE-1" evidence="1">
    <location>
        <begin position="10"/>
        <end position="173"/>
    </location>
</feature>
<dbReference type="AlphaFoldDB" id="A0A4Z0A7T8"/>
<evidence type="ECO:0000313" key="2">
    <source>
        <dbReference type="EMBL" id="TFY81989.1"/>
    </source>
</evidence>
<organism evidence="2 3">
    <name type="scientific">Hericium alpestre</name>
    <dbReference type="NCBI Taxonomy" id="135208"/>
    <lineage>
        <taxon>Eukaryota</taxon>
        <taxon>Fungi</taxon>
        <taxon>Dikarya</taxon>
        <taxon>Basidiomycota</taxon>
        <taxon>Agaricomycotina</taxon>
        <taxon>Agaricomycetes</taxon>
        <taxon>Russulales</taxon>
        <taxon>Hericiaceae</taxon>
        <taxon>Hericium</taxon>
    </lineage>
</organism>
<proteinExistence type="predicted"/>
<sequence length="334" mass="37878">MDSNAEYWSKAQAFGFRFESSGTETYWSTMDTMKSYVNHILVPYFAKARAEHRDPEDQLAIWQIDAWSVHRSAEFRQWMKKKHPTIQLEYVPGGCTGIWQPCNVGIQRVLKHELRCASRADVIAEALQLLDDSKKPSNSSEPFDVSAIQLNKRFKVLRDRSVAWITKAYNVINKPEFVRKAFENSQLEDNPQFNLSHASLTSPAALQALKGLPKTDPELWAELMQLSPESEPIIHRGDREDKAEEQDFEDDLAIPSSALREHLTNSTIAGGGLGHDEKGNIIPVSMAESLDDEAADTNHEFTDAVEDVPEPECGRGHRKRVQVKKYAGEFWEAH</sequence>
<dbReference type="Pfam" id="PF03184">
    <property type="entry name" value="DDE_1"/>
    <property type="match status" value="1"/>
</dbReference>
<reference evidence="2 3" key="1">
    <citation type="submission" date="2019-02" db="EMBL/GenBank/DDBJ databases">
        <title>Genome sequencing of the rare red list fungi Hericium alpestre (H. flagellum).</title>
        <authorList>
            <person name="Buettner E."/>
            <person name="Kellner H."/>
        </authorList>
    </citation>
    <scope>NUCLEOTIDE SEQUENCE [LARGE SCALE GENOMIC DNA]</scope>
    <source>
        <strain evidence="2 3">DSM 108284</strain>
    </source>
</reference>